<comment type="caution">
    <text evidence="2">The sequence shown here is derived from an EMBL/GenBank/DDBJ whole genome shotgun (WGS) entry which is preliminary data.</text>
</comment>
<accession>A0ABN2TI41</accession>
<keyword evidence="1" id="KW-0732">Signal</keyword>
<dbReference type="RefSeq" id="WP_344309659.1">
    <property type="nucleotide sequence ID" value="NZ_BAAANO010000020.1"/>
</dbReference>
<dbReference type="SUPFAM" id="SSF53850">
    <property type="entry name" value="Periplasmic binding protein-like II"/>
    <property type="match status" value="1"/>
</dbReference>
<organism evidence="2 3">
    <name type="scientific">Brevibacterium samyangense</name>
    <dbReference type="NCBI Taxonomy" id="366888"/>
    <lineage>
        <taxon>Bacteria</taxon>
        <taxon>Bacillati</taxon>
        <taxon>Actinomycetota</taxon>
        <taxon>Actinomycetes</taxon>
        <taxon>Micrococcales</taxon>
        <taxon>Brevibacteriaceae</taxon>
        <taxon>Brevibacterium</taxon>
    </lineage>
</organism>
<evidence type="ECO:0000313" key="3">
    <source>
        <dbReference type="Proteomes" id="UP001500755"/>
    </source>
</evidence>
<dbReference type="Gene3D" id="3.40.190.10">
    <property type="entry name" value="Periplasmic binding protein-like II"/>
    <property type="match status" value="2"/>
</dbReference>
<dbReference type="PANTHER" id="PTHR30006">
    <property type="entry name" value="THIAMINE-BINDING PERIPLASMIC PROTEIN-RELATED"/>
    <property type="match status" value="1"/>
</dbReference>
<dbReference type="EMBL" id="BAAANO010000020">
    <property type="protein sequence ID" value="GAA2010443.1"/>
    <property type="molecule type" value="Genomic_DNA"/>
</dbReference>
<reference evidence="2 3" key="1">
    <citation type="journal article" date="2019" name="Int. J. Syst. Evol. Microbiol.">
        <title>The Global Catalogue of Microorganisms (GCM) 10K type strain sequencing project: providing services to taxonomists for standard genome sequencing and annotation.</title>
        <authorList>
            <consortium name="The Broad Institute Genomics Platform"/>
            <consortium name="The Broad Institute Genome Sequencing Center for Infectious Disease"/>
            <person name="Wu L."/>
            <person name="Ma J."/>
        </authorList>
    </citation>
    <scope>NUCLEOTIDE SEQUENCE [LARGE SCALE GENOMIC DNA]</scope>
    <source>
        <strain evidence="2 3">JCM 14546</strain>
    </source>
</reference>
<proteinExistence type="predicted"/>
<dbReference type="CDD" id="cd13547">
    <property type="entry name" value="PBP2_Fbp_like_2"/>
    <property type="match status" value="1"/>
</dbReference>
<protein>
    <submittedName>
        <fullName evidence="2">ABC transporter substrate-binding protein</fullName>
    </submittedName>
</protein>
<dbReference type="PIRSF" id="PIRSF002825">
    <property type="entry name" value="CfbpA"/>
    <property type="match status" value="1"/>
</dbReference>
<dbReference type="InterPro" id="IPR026045">
    <property type="entry name" value="Ferric-bd"/>
</dbReference>
<gene>
    <name evidence="2" type="ORF">GCM10009755_21950</name>
</gene>
<keyword evidence="3" id="KW-1185">Reference proteome</keyword>
<dbReference type="Pfam" id="PF13343">
    <property type="entry name" value="SBP_bac_6"/>
    <property type="match status" value="1"/>
</dbReference>
<sequence length="366" mass="38433">MSLWTAFRSGHPTASARIRRTPLAVTAAASALVLLSACDVSGAASTAETEGASDAADADSGAVSGEVNLYTSEPEAKIQEIITAFNEQYPDVDVEVFRAGTGELKTRIATEKQSGSIGADVLLAADVPTFETYAAEGDLAALDGVDLEGVEEEQIDAENMYVGTRIIPTVIAYNTNEVTEAPTTWAELADPQYKDRLVMPNPEVSGAAAFNAAVWLSQPELGEQWMTELAANNPTIVESNGPVSQNVANATQPIGVVVDYLVRDLAAEGSPIAVSYPTDGVPYVNQPAGIFEDSDNPEAAAAFVEFLVSPEGQELAVEQNYVPVRGDVGTPDGAPALEDLALVTPDYEKITAEQDAAVATFAELFT</sequence>
<name>A0ABN2TI41_9MICO</name>
<dbReference type="Proteomes" id="UP001500755">
    <property type="component" value="Unassembled WGS sequence"/>
</dbReference>
<evidence type="ECO:0000313" key="2">
    <source>
        <dbReference type="EMBL" id="GAA2010443.1"/>
    </source>
</evidence>
<evidence type="ECO:0000256" key="1">
    <source>
        <dbReference type="ARBA" id="ARBA00022729"/>
    </source>
</evidence>